<dbReference type="Gene3D" id="1.20.1250.20">
    <property type="entry name" value="MFS general substrate transporter like domains"/>
    <property type="match status" value="2"/>
</dbReference>
<dbReference type="PANTHER" id="PTHR11360">
    <property type="entry name" value="MONOCARBOXYLATE TRANSPORTER"/>
    <property type="match status" value="1"/>
</dbReference>
<dbReference type="InterPro" id="IPR050327">
    <property type="entry name" value="Proton-linked_MCT"/>
</dbReference>
<reference evidence="3" key="1">
    <citation type="submission" date="2025-08" db="UniProtKB">
        <authorList>
            <consortium name="RefSeq"/>
        </authorList>
    </citation>
    <scope>IDENTIFICATION</scope>
</reference>
<dbReference type="SUPFAM" id="SSF103473">
    <property type="entry name" value="MFS general substrate transporter"/>
    <property type="match status" value="2"/>
</dbReference>
<dbReference type="KEGG" id="aplc:110986961"/>
<sequence>MAFLSSNTRIGRPATPSPGNVLDGGWTIVIAVASFLVLFLISTMTRCTGILFVSWQIVFDSTALQTGVISSIISSTSFFGSALSGVVCNRYGYRFTCILGGFLMSFAMLMVFWASKLIHMYSLGVFIDYFQTHYAIVSGFYTAGVSTKLQMIYSCVAIFLVPRAQFCGVNELQASFLLSIFGFGSLGGRVASGFFVTRKTPVEAVYTSCFVLCCVGLLCCQAETYESFAASACIVGIGIGAVEPLHNVILRNLLGQPRVASGQAINLIFGGVGDLIGPVVAGKSNNE</sequence>
<dbReference type="RefSeq" id="XP_022105011.1">
    <property type="nucleotide sequence ID" value="XM_022249319.1"/>
</dbReference>
<feature type="transmembrane region" description="Helical" evidence="1">
    <location>
        <begin position="57"/>
        <end position="79"/>
    </location>
</feature>
<dbReference type="PANTHER" id="PTHR11360:SF284">
    <property type="entry name" value="EG:103B4.3 PROTEIN-RELATED"/>
    <property type="match status" value="1"/>
</dbReference>
<protein>
    <submittedName>
        <fullName evidence="3">Monocarboxylate transporter 7-like</fullName>
    </submittedName>
</protein>
<keyword evidence="2" id="KW-1185">Reference proteome</keyword>
<dbReference type="GO" id="GO:0008028">
    <property type="term" value="F:monocarboxylic acid transmembrane transporter activity"/>
    <property type="evidence" value="ECO:0007669"/>
    <property type="project" value="TreeGrafter"/>
</dbReference>
<evidence type="ECO:0000256" key="1">
    <source>
        <dbReference type="SAM" id="Phobius"/>
    </source>
</evidence>
<evidence type="ECO:0000313" key="3">
    <source>
        <dbReference type="RefSeq" id="XP_022105011.1"/>
    </source>
</evidence>
<keyword evidence="1" id="KW-0472">Membrane</keyword>
<keyword evidence="1" id="KW-1133">Transmembrane helix</keyword>
<gene>
    <name evidence="3" type="primary">LOC110986961</name>
</gene>
<dbReference type="OMA" id="ENELGCI"/>
<proteinExistence type="predicted"/>
<evidence type="ECO:0000313" key="2">
    <source>
        <dbReference type="Proteomes" id="UP000694845"/>
    </source>
</evidence>
<dbReference type="Pfam" id="PF07690">
    <property type="entry name" value="MFS_1"/>
    <property type="match status" value="1"/>
</dbReference>
<dbReference type="OrthoDB" id="6499973at2759"/>
<keyword evidence="1" id="KW-0812">Transmembrane</keyword>
<dbReference type="AlphaFoldDB" id="A0A8B7ZNQ1"/>
<accession>A0A8B7ZNQ1</accession>
<dbReference type="Proteomes" id="UP000694845">
    <property type="component" value="Unplaced"/>
</dbReference>
<organism evidence="2 3">
    <name type="scientific">Acanthaster planci</name>
    <name type="common">Crown-of-thorns starfish</name>
    <dbReference type="NCBI Taxonomy" id="133434"/>
    <lineage>
        <taxon>Eukaryota</taxon>
        <taxon>Metazoa</taxon>
        <taxon>Echinodermata</taxon>
        <taxon>Eleutherozoa</taxon>
        <taxon>Asterozoa</taxon>
        <taxon>Asteroidea</taxon>
        <taxon>Valvatacea</taxon>
        <taxon>Valvatida</taxon>
        <taxon>Acanthasteridae</taxon>
        <taxon>Acanthaster</taxon>
    </lineage>
</organism>
<dbReference type="InterPro" id="IPR011701">
    <property type="entry name" value="MFS"/>
</dbReference>
<feature type="transmembrane region" description="Helical" evidence="1">
    <location>
        <begin position="91"/>
        <end position="113"/>
    </location>
</feature>
<feature type="transmembrane region" description="Helical" evidence="1">
    <location>
        <begin position="25"/>
        <end position="45"/>
    </location>
</feature>
<dbReference type="InterPro" id="IPR036259">
    <property type="entry name" value="MFS_trans_sf"/>
</dbReference>
<dbReference type="GeneID" id="110986961"/>
<name>A0A8B7ZNQ1_ACAPL</name>